<dbReference type="AlphaFoldDB" id="A0A654LZH2"/>
<sequence length="176" mass="19062">MYKKVPKGLALILYITIFLTVLSYMVQISQAQSKTDLENTMLNIHNQERAAVGVQPLTWSNSLATDSQSWANHLTTLGLVCDDQRCDATPHGAKNENIASGVAGLNSPVELAQLWADEKSKYDDGQRSGPGIGHYTAMVWQNTHEVGCGFSSAGGMDFLVCRYSPPGNILGQTPFG</sequence>
<dbReference type="PANTHER" id="PTHR10334">
    <property type="entry name" value="CYSTEINE-RICH SECRETORY PROTEIN-RELATED"/>
    <property type="match status" value="1"/>
</dbReference>
<dbReference type="InterPro" id="IPR001283">
    <property type="entry name" value="CRISP-related"/>
</dbReference>
<dbReference type="GeneID" id="60421651"/>
<dbReference type="Proteomes" id="UP000058925">
    <property type="component" value="Chromosome"/>
</dbReference>
<evidence type="ECO:0000313" key="2">
    <source>
        <dbReference type="EMBL" id="ALI35826.1"/>
    </source>
</evidence>
<dbReference type="InterPro" id="IPR035940">
    <property type="entry name" value="CAP_sf"/>
</dbReference>
<gene>
    <name evidence="2" type="ORF">NMY3_01623</name>
</gene>
<dbReference type="OrthoDB" id="13914at2157"/>
<organism evidence="2 3">
    <name type="scientific">Candidatus Nitrosocosmicus oleophilus</name>
    <dbReference type="NCBI Taxonomy" id="1353260"/>
    <lineage>
        <taxon>Archaea</taxon>
        <taxon>Nitrososphaerota</taxon>
        <taxon>Nitrososphaeria</taxon>
        <taxon>Nitrososphaerales</taxon>
        <taxon>Nitrososphaeraceae</taxon>
        <taxon>Candidatus Nitrosocosmicus</taxon>
    </lineage>
</organism>
<dbReference type="EMBL" id="CP012850">
    <property type="protein sequence ID" value="ALI35826.1"/>
    <property type="molecule type" value="Genomic_DNA"/>
</dbReference>
<feature type="domain" description="SCP" evidence="1">
    <location>
        <begin position="36"/>
        <end position="171"/>
    </location>
</feature>
<dbReference type="InterPro" id="IPR014044">
    <property type="entry name" value="CAP_dom"/>
</dbReference>
<dbReference type="GO" id="GO:0005576">
    <property type="term" value="C:extracellular region"/>
    <property type="evidence" value="ECO:0007669"/>
    <property type="project" value="InterPro"/>
</dbReference>
<evidence type="ECO:0000313" key="3">
    <source>
        <dbReference type="Proteomes" id="UP000058925"/>
    </source>
</evidence>
<dbReference type="SMART" id="SM00198">
    <property type="entry name" value="SCP"/>
    <property type="match status" value="1"/>
</dbReference>
<reference evidence="3" key="1">
    <citation type="submission" date="2015-10" db="EMBL/GenBank/DDBJ databases">
        <title>Niche specialization of a soil ammonia-oxidizing archaeon, Candidatus Nitrosocosmicus oleophilus.</title>
        <authorList>
            <person name="Jung M.-Y."/>
            <person name="Rhee S.-K."/>
        </authorList>
    </citation>
    <scope>NUCLEOTIDE SEQUENCE [LARGE SCALE GENOMIC DNA]</scope>
    <source>
        <strain evidence="3">MY3</strain>
    </source>
</reference>
<proteinExistence type="predicted"/>
<dbReference type="Gene3D" id="3.40.33.10">
    <property type="entry name" value="CAP"/>
    <property type="match status" value="1"/>
</dbReference>
<accession>A0A654LZH2</accession>
<dbReference type="Pfam" id="PF00188">
    <property type="entry name" value="CAP"/>
    <property type="match status" value="1"/>
</dbReference>
<dbReference type="PROSITE" id="PS01009">
    <property type="entry name" value="CRISP_1"/>
    <property type="match status" value="1"/>
</dbReference>
<name>A0A654LZH2_9ARCH</name>
<dbReference type="InterPro" id="IPR018244">
    <property type="entry name" value="Allrgn_V5/Tpx1_CS"/>
</dbReference>
<dbReference type="KEGG" id="taa:NMY3_01623"/>
<dbReference type="SUPFAM" id="SSF55797">
    <property type="entry name" value="PR-1-like"/>
    <property type="match status" value="1"/>
</dbReference>
<dbReference type="PROSITE" id="PS01010">
    <property type="entry name" value="CRISP_2"/>
    <property type="match status" value="1"/>
</dbReference>
<dbReference type="PRINTS" id="PR00837">
    <property type="entry name" value="V5TPXLIKE"/>
</dbReference>
<keyword evidence="3" id="KW-1185">Reference proteome</keyword>
<dbReference type="RefSeq" id="WP_196818213.1">
    <property type="nucleotide sequence ID" value="NZ_CP012850.1"/>
</dbReference>
<protein>
    <submittedName>
        <fullName evidence="2">Cysteine-rich secretory protein family protein</fullName>
    </submittedName>
</protein>
<evidence type="ECO:0000259" key="1">
    <source>
        <dbReference type="SMART" id="SM00198"/>
    </source>
</evidence>